<gene>
    <name evidence="2" type="ORF">S12H4_04471</name>
</gene>
<dbReference type="AlphaFoldDB" id="X1RVJ5"/>
<evidence type="ECO:0000256" key="1">
    <source>
        <dbReference type="SAM" id="MobiDB-lite"/>
    </source>
</evidence>
<feature type="compositionally biased region" description="Basic and acidic residues" evidence="1">
    <location>
        <begin position="211"/>
        <end position="226"/>
    </location>
</feature>
<reference evidence="2" key="1">
    <citation type="journal article" date="2014" name="Front. Microbiol.">
        <title>High frequency of phylogenetically diverse reductive dehalogenase-homologous genes in deep subseafloor sedimentary metagenomes.</title>
        <authorList>
            <person name="Kawai M."/>
            <person name="Futagami T."/>
            <person name="Toyoda A."/>
            <person name="Takaki Y."/>
            <person name="Nishi S."/>
            <person name="Hori S."/>
            <person name="Arai W."/>
            <person name="Tsubouchi T."/>
            <person name="Morono Y."/>
            <person name="Uchiyama I."/>
            <person name="Ito T."/>
            <person name="Fujiyama A."/>
            <person name="Inagaki F."/>
            <person name="Takami H."/>
        </authorList>
    </citation>
    <scope>NUCLEOTIDE SEQUENCE</scope>
    <source>
        <strain evidence="2">Expedition CK06-06</strain>
    </source>
</reference>
<feature type="non-terminal residue" evidence="2">
    <location>
        <position position="1"/>
    </location>
</feature>
<comment type="caution">
    <text evidence="2">The sequence shown here is derived from an EMBL/GenBank/DDBJ whole genome shotgun (WGS) entry which is preliminary data.</text>
</comment>
<organism evidence="2">
    <name type="scientific">marine sediment metagenome</name>
    <dbReference type="NCBI Taxonomy" id="412755"/>
    <lineage>
        <taxon>unclassified sequences</taxon>
        <taxon>metagenomes</taxon>
        <taxon>ecological metagenomes</taxon>
    </lineage>
</organism>
<dbReference type="EMBL" id="BARW01001384">
    <property type="protein sequence ID" value="GAI59484.1"/>
    <property type="molecule type" value="Genomic_DNA"/>
</dbReference>
<proteinExistence type="predicted"/>
<evidence type="ECO:0000313" key="2">
    <source>
        <dbReference type="EMBL" id="GAI59484.1"/>
    </source>
</evidence>
<feature type="region of interest" description="Disordered" evidence="1">
    <location>
        <begin position="202"/>
        <end position="249"/>
    </location>
</feature>
<accession>X1RVJ5</accession>
<sequence>LIDQMISPAKALSLTKMWASVEGLNIPQEMAAEAVGETGARQDKWSLIGSAPTPDPNGPYTFLQCLQLLQASQQPQGENGGLKELRQEISSVRDELREERTKALTGQIATMAEKVTALNDRLDHGLTGRTEMDILHEVATQGFGELHGLRGDVKVWLQSQNLPPTMTPQEREVQKTGLRGAVQRDAEIEAIGRRLFFSEGQPGEVAPKAEVQVRERKTEPPPRNRAPECYVPRQDGTPGCANADPDKGNMKYACRSCAYKDFSV</sequence>
<protein>
    <submittedName>
        <fullName evidence="2">Uncharacterized protein</fullName>
    </submittedName>
</protein>
<name>X1RVJ5_9ZZZZ</name>